<dbReference type="KEGG" id="buo:BRPE64_ACDS09510"/>
<sequence length="102" mass="11543">MLFMNLAIALVAGLMLFEPFTRAPVSRFNTVRMRRNLATRSFYQAAAAFFTALIVLTSPPAPERISPLFVLGVSAALALAGIYWIFRGRRLLRQRRVFTDLH</sequence>
<keyword evidence="1" id="KW-1133">Transmembrane helix</keyword>
<accession>R4WP98</accession>
<keyword evidence="3" id="KW-1185">Reference proteome</keyword>
<name>R4WP98_9BURK</name>
<dbReference type="AlphaFoldDB" id="R4WP98"/>
<reference evidence="2 3" key="2">
    <citation type="journal article" date="2018" name="Int. J. Syst. Evol. Microbiol.">
        <title>Burkholderia insecticola sp. nov., a gut symbiotic bacterium of the bean bug Riptortus pedestris.</title>
        <authorList>
            <person name="Takeshita K."/>
            <person name="Tamaki H."/>
            <person name="Ohbayashi T."/>
            <person name="Meng X.-Y."/>
            <person name="Sone T."/>
            <person name="Mitani Y."/>
            <person name="Peeters C."/>
            <person name="Kikuchi Y."/>
            <person name="Vandamme P."/>
        </authorList>
    </citation>
    <scope>NUCLEOTIDE SEQUENCE [LARGE SCALE GENOMIC DNA]</scope>
    <source>
        <strain evidence="2">RPE64</strain>
    </source>
</reference>
<dbReference type="PATRIC" id="fig|758793.3.peg.954"/>
<keyword evidence="1" id="KW-0472">Membrane</keyword>
<evidence type="ECO:0008006" key="4">
    <source>
        <dbReference type="Google" id="ProtNLM"/>
    </source>
</evidence>
<feature type="transmembrane region" description="Helical" evidence="1">
    <location>
        <begin position="68"/>
        <end position="86"/>
    </location>
</feature>
<proteinExistence type="predicted"/>
<evidence type="ECO:0000313" key="3">
    <source>
        <dbReference type="Proteomes" id="UP000013966"/>
    </source>
</evidence>
<evidence type="ECO:0000256" key="1">
    <source>
        <dbReference type="SAM" id="Phobius"/>
    </source>
</evidence>
<organism evidence="2 3">
    <name type="scientific">Caballeronia insecticola</name>
    <dbReference type="NCBI Taxonomy" id="758793"/>
    <lineage>
        <taxon>Bacteria</taxon>
        <taxon>Pseudomonadati</taxon>
        <taxon>Pseudomonadota</taxon>
        <taxon>Betaproteobacteria</taxon>
        <taxon>Burkholderiales</taxon>
        <taxon>Burkholderiaceae</taxon>
        <taxon>Caballeronia</taxon>
    </lineage>
</organism>
<reference evidence="2 3" key="1">
    <citation type="journal article" date="2013" name="Genome Announc.">
        <title>Complete Genome Sequence of Burkholderia sp. Strain RPE64, Bacterial Symbiont of the Bean Bug Riptortus pedestris.</title>
        <authorList>
            <person name="Shibata T.F."/>
            <person name="Maeda T."/>
            <person name="Nikoh N."/>
            <person name="Yamaguchi K."/>
            <person name="Oshima K."/>
            <person name="Hattori M."/>
            <person name="Nishiyama T."/>
            <person name="Hasebe M."/>
            <person name="Fukatsu T."/>
            <person name="Kikuchi Y."/>
            <person name="Shigenobu S."/>
        </authorList>
    </citation>
    <scope>NUCLEOTIDE SEQUENCE [LARGE SCALE GENOMIC DNA]</scope>
</reference>
<dbReference type="HOGENOM" id="CLU_2272102_0_0_4"/>
<protein>
    <recommendedName>
        <fullName evidence="4">Transmembrane protein</fullName>
    </recommendedName>
</protein>
<dbReference type="Proteomes" id="UP000013966">
    <property type="component" value="Chromosome 1"/>
</dbReference>
<feature type="transmembrane region" description="Helical" evidence="1">
    <location>
        <begin position="37"/>
        <end position="56"/>
    </location>
</feature>
<keyword evidence="1" id="KW-0812">Transmembrane</keyword>
<evidence type="ECO:0000313" key="2">
    <source>
        <dbReference type="EMBL" id="BAN22705.1"/>
    </source>
</evidence>
<dbReference type="EMBL" id="AP013058">
    <property type="protein sequence ID" value="BAN22705.1"/>
    <property type="molecule type" value="Genomic_DNA"/>
</dbReference>
<gene>
    <name evidence="2" type="ORF">BRPE64_ACDS09510</name>
</gene>
<feature type="transmembrane region" description="Helical" evidence="1">
    <location>
        <begin position="6"/>
        <end position="25"/>
    </location>
</feature>